<dbReference type="SUPFAM" id="SSF51045">
    <property type="entry name" value="WW domain"/>
    <property type="match status" value="1"/>
</dbReference>
<dbReference type="GO" id="GO:0045202">
    <property type="term" value="C:synapse"/>
    <property type="evidence" value="ECO:0007669"/>
    <property type="project" value="GOC"/>
</dbReference>
<dbReference type="Proteomes" id="UP000695026">
    <property type="component" value="Unplaced"/>
</dbReference>
<dbReference type="OrthoDB" id="10057795at2759"/>
<dbReference type="Gene3D" id="6.10.140.70">
    <property type="match status" value="1"/>
</dbReference>
<dbReference type="PANTHER" id="PTHR12268">
    <property type="entry name" value="E3 UBIQUITIN-PROTEIN LIGASE KCMF1"/>
    <property type="match status" value="1"/>
</dbReference>
<keyword evidence="2" id="KW-1185">Reference proteome</keyword>
<feature type="non-terminal residue" evidence="3">
    <location>
        <position position="94"/>
    </location>
</feature>
<dbReference type="KEGG" id="pbi:103048045"/>
<gene>
    <name evidence="3" type="primary">LOC103048045</name>
</gene>
<dbReference type="Pfam" id="PF00397">
    <property type="entry name" value="WW"/>
    <property type="match status" value="1"/>
</dbReference>
<dbReference type="InterPro" id="IPR011992">
    <property type="entry name" value="EF-hand-dom_pair"/>
</dbReference>
<accession>A0A9F2WM43</accession>
<dbReference type="InterPro" id="IPR001202">
    <property type="entry name" value="WW_dom"/>
</dbReference>
<evidence type="ECO:0000259" key="1">
    <source>
        <dbReference type="PROSITE" id="PS50020"/>
    </source>
</evidence>
<name>A0A9F2WM43_PYTBI</name>
<dbReference type="PROSITE" id="PS50020">
    <property type="entry name" value="WW_DOMAIN_2"/>
    <property type="match status" value="1"/>
</dbReference>
<reference evidence="3" key="1">
    <citation type="submission" date="2025-08" db="UniProtKB">
        <authorList>
            <consortium name="RefSeq"/>
        </authorList>
    </citation>
    <scope>IDENTIFICATION</scope>
    <source>
        <tissue evidence="3">Liver</tissue>
    </source>
</reference>
<feature type="domain" description="WW" evidence="1">
    <location>
        <begin position="29"/>
        <end position="62"/>
    </location>
</feature>
<dbReference type="InterPro" id="IPR015153">
    <property type="entry name" value="EF-hand_dom_typ1"/>
</dbReference>
<dbReference type="InterPro" id="IPR036020">
    <property type="entry name" value="WW_dom_sf"/>
</dbReference>
<evidence type="ECO:0000313" key="3">
    <source>
        <dbReference type="RefSeq" id="XP_007444344.1"/>
    </source>
</evidence>
<organism evidence="2 3">
    <name type="scientific">Python bivittatus</name>
    <name type="common">Burmese python</name>
    <name type="synonym">Python molurus bivittatus</name>
    <dbReference type="NCBI Taxonomy" id="176946"/>
    <lineage>
        <taxon>Eukaryota</taxon>
        <taxon>Metazoa</taxon>
        <taxon>Chordata</taxon>
        <taxon>Craniata</taxon>
        <taxon>Vertebrata</taxon>
        <taxon>Euteleostomi</taxon>
        <taxon>Lepidosauria</taxon>
        <taxon>Squamata</taxon>
        <taxon>Bifurcata</taxon>
        <taxon>Unidentata</taxon>
        <taxon>Episquamata</taxon>
        <taxon>Toxicofera</taxon>
        <taxon>Serpentes</taxon>
        <taxon>Henophidia</taxon>
        <taxon>Pythonidae</taxon>
        <taxon>Python</taxon>
    </lineage>
</organism>
<dbReference type="FunFam" id="2.20.70.10:FF:000004">
    <property type="entry name" value="dystrophin isoform X1"/>
    <property type="match status" value="1"/>
</dbReference>
<evidence type="ECO:0000313" key="2">
    <source>
        <dbReference type="Proteomes" id="UP000695026"/>
    </source>
</evidence>
<dbReference type="GO" id="GO:0005886">
    <property type="term" value="C:plasma membrane"/>
    <property type="evidence" value="ECO:0007669"/>
    <property type="project" value="TreeGrafter"/>
</dbReference>
<dbReference type="PROSITE" id="PS01159">
    <property type="entry name" value="WW_DOMAIN_1"/>
    <property type="match status" value="1"/>
</dbReference>
<dbReference type="SMART" id="SM00456">
    <property type="entry name" value="WW"/>
    <property type="match status" value="1"/>
</dbReference>
<dbReference type="InterPro" id="IPR050774">
    <property type="entry name" value="KCMF1/Dystrophin"/>
</dbReference>
<proteinExistence type="predicted"/>
<dbReference type="Gene3D" id="2.20.70.10">
    <property type="match status" value="1"/>
</dbReference>
<dbReference type="GO" id="GO:0099536">
    <property type="term" value="P:synaptic signaling"/>
    <property type="evidence" value="ECO:0007669"/>
    <property type="project" value="TreeGrafter"/>
</dbReference>
<dbReference type="SUPFAM" id="SSF47473">
    <property type="entry name" value="EF-hand"/>
    <property type="match status" value="1"/>
</dbReference>
<dbReference type="RefSeq" id="XP_007444344.1">
    <property type="nucleotide sequence ID" value="XM_007444282.1"/>
</dbReference>
<dbReference type="Pfam" id="PF09068">
    <property type="entry name" value="EF-hand_2"/>
    <property type="match status" value="1"/>
</dbReference>
<sequence>MQISVDDRIKLLQETHCDYGPASQDFLSTSVQLPWQRSVSHNRVPYYINHHTQTTSWDHPKMTELFQSLSDLNNVRFSAYRTAIKIRRLQKALC</sequence>
<dbReference type="AlphaFoldDB" id="A0A9F2WM43"/>
<dbReference type="PANTHER" id="PTHR12268:SF26">
    <property type="entry name" value="UTROPHIN"/>
    <property type="match status" value="1"/>
</dbReference>
<dbReference type="CDD" id="cd00201">
    <property type="entry name" value="WW"/>
    <property type="match status" value="1"/>
</dbReference>
<protein>
    <submittedName>
        <fullName evidence="3">Utrophin-like</fullName>
    </submittedName>
</protein>
<dbReference type="GeneID" id="103048045"/>